<evidence type="ECO:0008006" key="8">
    <source>
        <dbReference type="Google" id="ProtNLM"/>
    </source>
</evidence>
<dbReference type="AlphaFoldDB" id="A0A8K0GZY4"/>
<evidence type="ECO:0000313" key="7">
    <source>
        <dbReference type="Proteomes" id="UP000796880"/>
    </source>
</evidence>
<dbReference type="GO" id="GO:0003682">
    <property type="term" value="F:chromatin binding"/>
    <property type="evidence" value="ECO:0007669"/>
    <property type="project" value="TreeGrafter"/>
</dbReference>
<evidence type="ECO:0000256" key="3">
    <source>
        <dbReference type="ARBA" id="ARBA00023125"/>
    </source>
</evidence>
<dbReference type="GO" id="GO:0071821">
    <property type="term" value="C:FANCM-MHF complex"/>
    <property type="evidence" value="ECO:0007669"/>
    <property type="project" value="InterPro"/>
</dbReference>
<keyword evidence="2" id="KW-0227">DNA damage</keyword>
<evidence type="ECO:0000313" key="6">
    <source>
        <dbReference type="EMBL" id="KAF3443124.1"/>
    </source>
</evidence>
<dbReference type="Proteomes" id="UP000796880">
    <property type="component" value="Unassembled WGS sequence"/>
</dbReference>
<dbReference type="GO" id="GO:0000712">
    <property type="term" value="P:resolution of meiotic recombination intermediates"/>
    <property type="evidence" value="ECO:0007669"/>
    <property type="project" value="TreeGrafter"/>
</dbReference>
<dbReference type="InterPro" id="IPR009072">
    <property type="entry name" value="Histone-fold"/>
</dbReference>
<feature type="region of interest" description="Disordered" evidence="5">
    <location>
        <begin position="99"/>
        <end position="128"/>
    </location>
</feature>
<keyword evidence="7" id="KW-1185">Reference proteome</keyword>
<keyword evidence="4" id="KW-0234">DNA repair</keyword>
<evidence type="ECO:0000256" key="2">
    <source>
        <dbReference type="ARBA" id="ARBA00022763"/>
    </source>
</evidence>
<gene>
    <name evidence="6" type="ORF">FNV43_RR17045</name>
</gene>
<dbReference type="GO" id="GO:0031297">
    <property type="term" value="P:replication fork processing"/>
    <property type="evidence" value="ECO:0007669"/>
    <property type="project" value="TreeGrafter"/>
</dbReference>
<name>A0A8K0GZY4_9ROSA</name>
<dbReference type="OrthoDB" id="1872155at2759"/>
<organism evidence="6 7">
    <name type="scientific">Rhamnella rubrinervis</name>
    <dbReference type="NCBI Taxonomy" id="2594499"/>
    <lineage>
        <taxon>Eukaryota</taxon>
        <taxon>Viridiplantae</taxon>
        <taxon>Streptophyta</taxon>
        <taxon>Embryophyta</taxon>
        <taxon>Tracheophyta</taxon>
        <taxon>Spermatophyta</taxon>
        <taxon>Magnoliopsida</taxon>
        <taxon>eudicotyledons</taxon>
        <taxon>Gunneridae</taxon>
        <taxon>Pentapetalae</taxon>
        <taxon>rosids</taxon>
        <taxon>fabids</taxon>
        <taxon>Rosales</taxon>
        <taxon>Rhamnaceae</taxon>
        <taxon>rhamnoid group</taxon>
        <taxon>Rhamneae</taxon>
        <taxon>Rhamnella</taxon>
    </lineage>
</organism>
<dbReference type="SUPFAM" id="SSF47113">
    <property type="entry name" value="Histone-fold"/>
    <property type="match status" value="1"/>
</dbReference>
<comment type="similarity">
    <text evidence="1">Belongs to the TAF9 family. CENP-S/MHF1 subfamily.</text>
</comment>
<protein>
    <recommendedName>
        <fullName evidence="8">Centromere protein S</fullName>
    </recommendedName>
</protein>
<proteinExistence type="inferred from homology"/>
<dbReference type="EMBL" id="VOIH02000007">
    <property type="protein sequence ID" value="KAF3443124.1"/>
    <property type="molecule type" value="Genomic_DNA"/>
</dbReference>
<evidence type="ECO:0000256" key="1">
    <source>
        <dbReference type="ARBA" id="ARBA00006612"/>
    </source>
</evidence>
<keyword evidence="3" id="KW-0238">DNA-binding</keyword>
<dbReference type="InterPro" id="IPR029003">
    <property type="entry name" value="CENP-S/Mhf1"/>
</dbReference>
<reference evidence="6" key="1">
    <citation type="submission" date="2020-03" db="EMBL/GenBank/DDBJ databases">
        <title>A high-quality chromosome-level genome assembly of a woody plant with both climbing and erect habits, Rhamnella rubrinervis.</title>
        <authorList>
            <person name="Lu Z."/>
            <person name="Yang Y."/>
            <person name="Zhu X."/>
            <person name="Sun Y."/>
        </authorList>
    </citation>
    <scope>NUCLEOTIDE SEQUENCE</scope>
    <source>
        <strain evidence="6">BYM</strain>
        <tissue evidence="6">Leaf</tissue>
    </source>
</reference>
<dbReference type="PANTHER" id="PTHR22980:SF0">
    <property type="entry name" value="CENTROMERE PROTEIN S"/>
    <property type="match status" value="1"/>
</dbReference>
<evidence type="ECO:0000256" key="5">
    <source>
        <dbReference type="SAM" id="MobiDB-lite"/>
    </source>
</evidence>
<dbReference type="GO" id="GO:0006281">
    <property type="term" value="P:DNA repair"/>
    <property type="evidence" value="ECO:0007669"/>
    <property type="project" value="UniProtKB-KW"/>
</dbReference>
<dbReference type="PANTHER" id="PTHR22980">
    <property type="entry name" value="CORTISTATIN"/>
    <property type="match status" value="1"/>
</dbReference>
<comment type="caution">
    <text evidence="6">The sequence shown here is derived from an EMBL/GenBank/DDBJ whole genome shotgun (WGS) entry which is preliminary data.</text>
</comment>
<dbReference type="CDD" id="cd22919">
    <property type="entry name" value="HFD_CENP-S"/>
    <property type="match status" value="1"/>
</dbReference>
<accession>A0A8K0GZY4</accession>
<dbReference type="GO" id="GO:0046982">
    <property type="term" value="F:protein heterodimerization activity"/>
    <property type="evidence" value="ECO:0007669"/>
    <property type="project" value="InterPro"/>
</dbReference>
<sequence length="128" mass="14595">MEREDDDSVSELLRDRFRLSTISVAEAEAKKNDMEVTEPVMACIADLAFKYTEQLAKDLELFSQHASRKSVNMEDVILSAHRNEHLAMALRSFCDDLKAKEPQSERKRKKVSKKEEKGTTSAVHIPDV</sequence>
<dbReference type="GO" id="GO:0003677">
    <property type="term" value="F:DNA binding"/>
    <property type="evidence" value="ECO:0007669"/>
    <property type="project" value="UniProtKB-KW"/>
</dbReference>
<evidence type="ECO:0000256" key="4">
    <source>
        <dbReference type="ARBA" id="ARBA00023204"/>
    </source>
</evidence>
<dbReference type="Gene3D" id="1.10.20.10">
    <property type="entry name" value="Histone, subunit A"/>
    <property type="match status" value="1"/>
</dbReference>
<dbReference type="Pfam" id="PF15630">
    <property type="entry name" value="CENP-S"/>
    <property type="match status" value="1"/>
</dbReference>